<dbReference type="InterPro" id="IPR051130">
    <property type="entry name" value="Mito_struct-func_regulator"/>
</dbReference>
<dbReference type="eggNOG" id="KOG1235">
    <property type="taxonomic scope" value="Eukaryota"/>
</dbReference>
<comment type="caution">
    <text evidence="5">The sequence shown here is derived from an EMBL/GenBank/DDBJ whole genome shotgun (WGS) entry which is preliminary data.</text>
</comment>
<dbReference type="Proteomes" id="UP000266841">
    <property type="component" value="Unassembled WGS sequence"/>
</dbReference>
<dbReference type="CDD" id="cd05121">
    <property type="entry name" value="ABC1_ADCK3-like"/>
    <property type="match status" value="1"/>
</dbReference>
<keyword evidence="6" id="KW-1185">Reference proteome</keyword>
<evidence type="ECO:0000256" key="1">
    <source>
        <dbReference type="SAM" id="MobiDB-lite"/>
    </source>
</evidence>
<dbReference type="InterPro" id="IPR004147">
    <property type="entry name" value="ABC1_dom"/>
</dbReference>
<dbReference type="PANTHER" id="PTHR43173">
    <property type="entry name" value="ABC1 FAMILY PROTEIN"/>
    <property type="match status" value="1"/>
</dbReference>
<dbReference type="Pfam" id="PF03109">
    <property type="entry name" value="ABC1"/>
    <property type="match status" value="1"/>
</dbReference>
<evidence type="ECO:0000256" key="2">
    <source>
        <dbReference type="SAM" id="Phobius"/>
    </source>
</evidence>
<dbReference type="EMBL" id="AGNL01018421">
    <property type="protein sequence ID" value="EJK63117.1"/>
    <property type="molecule type" value="Genomic_DNA"/>
</dbReference>
<keyword evidence="2" id="KW-0812">Transmembrane</keyword>
<feature type="compositionally biased region" description="Polar residues" evidence="1">
    <location>
        <begin position="170"/>
        <end position="180"/>
    </location>
</feature>
<evidence type="ECO:0000259" key="4">
    <source>
        <dbReference type="Pfam" id="PF03109"/>
    </source>
</evidence>
<dbReference type="InterPro" id="IPR012338">
    <property type="entry name" value="Beta-lactam/transpept-like"/>
</dbReference>
<feature type="region of interest" description="Disordered" evidence="1">
    <location>
        <begin position="169"/>
        <end position="188"/>
    </location>
</feature>
<dbReference type="InterPro" id="IPR001466">
    <property type="entry name" value="Beta-lactam-related"/>
</dbReference>
<accession>K0SY25</accession>
<organism evidence="5 6">
    <name type="scientific">Thalassiosira oceanica</name>
    <name type="common">Marine diatom</name>
    <dbReference type="NCBI Taxonomy" id="159749"/>
    <lineage>
        <taxon>Eukaryota</taxon>
        <taxon>Sar</taxon>
        <taxon>Stramenopiles</taxon>
        <taxon>Ochrophyta</taxon>
        <taxon>Bacillariophyta</taxon>
        <taxon>Coscinodiscophyceae</taxon>
        <taxon>Thalassiosirophycidae</taxon>
        <taxon>Thalassiosirales</taxon>
        <taxon>Thalassiosiraceae</taxon>
        <taxon>Thalassiosira</taxon>
    </lineage>
</organism>
<evidence type="ECO:0000259" key="3">
    <source>
        <dbReference type="Pfam" id="PF00144"/>
    </source>
</evidence>
<dbReference type="PANTHER" id="PTHR43173:SF3">
    <property type="entry name" value="ABC1 FAMILY PROTEIN"/>
    <property type="match status" value="1"/>
</dbReference>
<evidence type="ECO:0000313" key="5">
    <source>
        <dbReference type="EMBL" id="EJK63117.1"/>
    </source>
</evidence>
<feature type="domain" description="ABC1 atypical kinase-like" evidence="4">
    <location>
        <begin position="427"/>
        <end position="669"/>
    </location>
</feature>
<dbReference type="InterPro" id="IPR011009">
    <property type="entry name" value="Kinase-like_dom_sf"/>
</dbReference>
<dbReference type="Pfam" id="PF00144">
    <property type="entry name" value="Beta-lactamase"/>
    <property type="match status" value="1"/>
</dbReference>
<evidence type="ECO:0000313" key="6">
    <source>
        <dbReference type="Proteomes" id="UP000266841"/>
    </source>
</evidence>
<proteinExistence type="predicted"/>
<keyword evidence="2" id="KW-1133">Transmembrane helix</keyword>
<dbReference type="OrthoDB" id="40088at2759"/>
<feature type="transmembrane region" description="Helical" evidence="2">
    <location>
        <begin position="265"/>
        <end position="287"/>
    </location>
</feature>
<gene>
    <name evidence="5" type="ORF">THAOC_16244</name>
</gene>
<dbReference type="SUPFAM" id="SSF56112">
    <property type="entry name" value="Protein kinase-like (PK-like)"/>
    <property type="match status" value="1"/>
</dbReference>
<reference evidence="5 6" key="1">
    <citation type="journal article" date="2012" name="Genome Biol.">
        <title>Genome and low-iron response of an oceanic diatom adapted to chronic iron limitation.</title>
        <authorList>
            <person name="Lommer M."/>
            <person name="Specht M."/>
            <person name="Roy A.S."/>
            <person name="Kraemer L."/>
            <person name="Andreson R."/>
            <person name="Gutowska M.A."/>
            <person name="Wolf J."/>
            <person name="Bergner S.V."/>
            <person name="Schilhabel M.B."/>
            <person name="Klostermeier U.C."/>
            <person name="Beiko R.G."/>
            <person name="Rosenstiel P."/>
            <person name="Hippler M."/>
            <person name="Laroche J."/>
        </authorList>
    </citation>
    <scope>NUCLEOTIDE SEQUENCE [LARGE SCALE GENOMIC DNA]</scope>
    <source>
        <strain evidence="5 6">CCMP1005</strain>
    </source>
</reference>
<feature type="domain" description="Beta-lactamase-related" evidence="3">
    <location>
        <begin position="831"/>
        <end position="1249"/>
    </location>
</feature>
<name>K0SY25_THAOC</name>
<protein>
    <recommendedName>
        <fullName evidence="7">ABC1 atypical kinase-like domain-containing protein</fullName>
    </recommendedName>
</protein>
<dbReference type="AlphaFoldDB" id="K0SY25"/>
<dbReference type="OMA" id="EWCKESP"/>
<dbReference type="Gene3D" id="3.40.710.10">
    <property type="entry name" value="DD-peptidase/beta-lactamase superfamily"/>
    <property type="match status" value="1"/>
</dbReference>
<feature type="transmembrane region" description="Helical" evidence="2">
    <location>
        <begin position="318"/>
        <end position="338"/>
    </location>
</feature>
<dbReference type="SUPFAM" id="SSF56601">
    <property type="entry name" value="beta-lactamase/transpeptidase-like"/>
    <property type="match status" value="1"/>
</dbReference>
<evidence type="ECO:0008006" key="7">
    <source>
        <dbReference type="Google" id="ProtNLM"/>
    </source>
</evidence>
<sequence>MSTVLKHTFIPSFIVLPLGGSDERVSGRLISVTYDTILPASLACFCCEGRRASPGSTIILKIPEIEVTHFGAAWGLTFFRNTRPSSFDQIRPPLRPSRRQPKPGGEEPGRTYSSTYVVDGAVLYRRVYSIEAAMAIFGKKRRGSSAGDERTPLRPRNNEELASFLKAIHGSNTSPTGLPSQQQQRRRSLSINHRLSERQMKRIAARMQRVPSSLFDGQFEGNGDSPADSTSLVMESLRRENDTLSSRCRKLEAQNVICAAQQVDFIAVVLGFTTCAMFYCGFALCVCRLVDYDDYSCLLARVAIIAAPYIYNKLKWGVVYRRFMVFAVFVVFLARVRLCRWRVQKYIKSSQNQDLSSLRGEESGSMSTGHFGDNISEDDIMEASYEVNARFLYSSILRLRGLWTKTAQYMASRADFVPVGYVRELGKLQDEAPETEWDDVRKMLSKAGILNYFVSIDRHPIASASIGQVHIAKLQGSHERVVIKVQHPHASTLLSDDFVSLNIMAAIVGWLEPEYKFIGILLKEWANEARNELDFNSEVANLKTAHESIELMKTTTDMMTTHSDKKRVPFHVEVPRPVDDLCKSKRVMVMTFSEGKRIDDLDQIKKCGVPKEAIMNGLAHATAHMMFVADIFNGDPHPGNIFIRPGTSRSKDGFTLVLLDWGLAKRLPNVQASGILRDDTFDFGLMMDAFSTLGLKLKRENVSEDMDGVRFLLRDMAPRGVARKRLKARMKTNIDRTKARKKGEKVPVDSNAYPGEFFFFVRTNELMQGLGSKLGVELRYIEILKPYALKGLKMLTSHTAHRDPDDIPPASIADHELNRKIGLCLNRLKSDGVISGAQVCVVQHENILAHCTEGHLGSLKNDVAVRPDSLFLGFSCTKAVATTLILKMVELKYLSLDEPISKRIWPQFAPCIHPPPALLDALDEDATTITKKWQWKRSITLRHILTHTSGLWFATPSNLTIESLASLESCAMAFNYDPSNPVHTLLPVSKPGSTCAYHYISFGWLVGGCVIRSYREKHAQEKTYEEIFDEVCGSLIPSAVEAGFKPCGAKSTDNLALVDAEFDLTGQMQMRKELAAMGELVESEDSNASEDDSGSMIKVLLQGIKGREWLLDPRIWNSEKAIRANVPAAGGRFSAKGLALFYHELGNGRIISDDFLAKATAAQVTEESLQMLQGQMSIASSSGGSDAKTQFGLGYAVIDIKHANDCAAFGHAGVGGSIGLHHKKSKTSIAIMFNKVGNNKESAKEIINIVSEHLSW</sequence>
<keyword evidence="2" id="KW-0472">Membrane</keyword>
<feature type="region of interest" description="Disordered" evidence="1">
    <location>
        <begin position="87"/>
        <end position="112"/>
    </location>
</feature>